<dbReference type="InterPro" id="IPR017850">
    <property type="entry name" value="Alkaline_phosphatase_core_sf"/>
</dbReference>
<evidence type="ECO:0000256" key="1">
    <source>
        <dbReference type="ARBA" id="ARBA00005984"/>
    </source>
</evidence>
<dbReference type="CDD" id="cd16012">
    <property type="entry name" value="ALP"/>
    <property type="match status" value="1"/>
</dbReference>
<proteinExistence type="inferred from homology"/>
<accession>A0A2N0U4V4</accession>
<comment type="cofactor">
    <cofactor evidence="8">
        <name>Zn(2+)</name>
        <dbReference type="ChEBI" id="CHEBI:29105"/>
    </cofactor>
    <text evidence="8">Binds 2 Zn(2+) ions.</text>
</comment>
<feature type="binding site" evidence="8">
    <location>
        <position position="476"/>
    </location>
    <ligand>
        <name>Zn(2+)</name>
        <dbReference type="ChEBI" id="CHEBI:29105"/>
        <label>2</label>
    </ligand>
</feature>
<dbReference type="Proteomes" id="UP000232673">
    <property type="component" value="Unassembled WGS sequence"/>
</dbReference>
<dbReference type="GO" id="GO:0046872">
    <property type="term" value="F:metal ion binding"/>
    <property type="evidence" value="ECO:0007669"/>
    <property type="project" value="UniProtKB-KW"/>
</dbReference>
<feature type="binding site" evidence="8">
    <location>
        <position position="279"/>
    </location>
    <ligand>
        <name>Mg(2+)</name>
        <dbReference type="ChEBI" id="CHEBI:18420"/>
    </ligand>
</feature>
<evidence type="ECO:0000256" key="5">
    <source>
        <dbReference type="ARBA" id="ARBA00022833"/>
    </source>
</evidence>
<evidence type="ECO:0000256" key="8">
    <source>
        <dbReference type="PIRSR" id="PIRSR601952-2"/>
    </source>
</evidence>
<evidence type="ECO:0000256" key="3">
    <source>
        <dbReference type="ARBA" id="ARBA00022723"/>
    </source>
</evidence>
<comment type="caution">
    <text evidence="10">The sequence shown here is derived from an EMBL/GenBank/DDBJ whole genome shotgun (WGS) entry which is preliminary data.</text>
</comment>
<feature type="binding site" evidence="8">
    <location>
        <position position="279"/>
    </location>
    <ligand>
        <name>Zn(2+)</name>
        <dbReference type="ChEBI" id="CHEBI:29105"/>
        <label>2</label>
    </ligand>
</feature>
<evidence type="ECO:0000256" key="7">
    <source>
        <dbReference type="PIRSR" id="PIRSR601952-1"/>
    </source>
</evidence>
<evidence type="ECO:0000256" key="4">
    <source>
        <dbReference type="ARBA" id="ARBA00022801"/>
    </source>
</evidence>
<dbReference type="Gene3D" id="3.40.720.10">
    <property type="entry name" value="Alkaline Phosphatase, subunit A"/>
    <property type="match status" value="1"/>
</dbReference>
<feature type="binding site" evidence="8">
    <location>
        <position position="373"/>
    </location>
    <ligand>
        <name>Mg(2+)</name>
        <dbReference type="ChEBI" id="CHEBI:18420"/>
    </ligand>
</feature>
<evidence type="ECO:0000256" key="6">
    <source>
        <dbReference type="ARBA" id="ARBA00022842"/>
    </source>
</evidence>
<keyword evidence="5 8" id="KW-0862">Zinc</keyword>
<feature type="binding site" evidence="8">
    <location>
        <position position="518"/>
    </location>
    <ligand>
        <name>Zn(2+)</name>
        <dbReference type="ChEBI" id="CHEBI:29105"/>
        <label>2</label>
    </ligand>
</feature>
<evidence type="ECO:0000313" key="11">
    <source>
        <dbReference type="Proteomes" id="UP000232673"/>
    </source>
</evidence>
<keyword evidence="6 8" id="KW-0460">Magnesium</keyword>
<keyword evidence="2" id="KW-0597">Phosphoprotein</keyword>
<evidence type="ECO:0000313" key="10">
    <source>
        <dbReference type="EMBL" id="PKD21936.1"/>
    </source>
</evidence>
<dbReference type="PANTHER" id="PTHR11596:SF5">
    <property type="entry name" value="ALKALINE PHOSPHATASE"/>
    <property type="match status" value="1"/>
</dbReference>
<evidence type="ECO:0000256" key="9">
    <source>
        <dbReference type="RuleBase" id="RU003946"/>
    </source>
</evidence>
<dbReference type="Gene3D" id="3.20.20.190">
    <property type="entry name" value="Phosphatidylinositol (PI) phosphodiesterase"/>
    <property type="match status" value="1"/>
</dbReference>
<feature type="binding site" evidence="8">
    <location>
        <position position="480"/>
    </location>
    <ligand>
        <name>Zn(2+)</name>
        <dbReference type="ChEBI" id="CHEBI:29105"/>
        <label>2</label>
    </ligand>
</feature>
<dbReference type="Pfam" id="PF00245">
    <property type="entry name" value="Alk_phosphatase"/>
    <property type="match status" value="2"/>
</dbReference>
<protein>
    <submittedName>
        <fullName evidence="10">Alkaline phosphatase</fullName>
    </submittedName>
</protein>
<dbReference type="InterPro" id="IPR018299">
    <property type="entry name" value="Alkaline_phosphatase_AS"/>
</dbReference>
<feature type="active site" description="Phosphoserine intermediate" evidence="7">
    <location>
        <position position="320"/>
    </location>
</feature>
<dbReference type="GO" id="GO:0008081">
    <property type="term" value="F:phosphoric diester hydrolase activity"/>
    <property type="evidence" value="ECO:0007669"/>
    <property type="project" value="InterPro"/>
</dbReference>
<dbReference type="SUPFAM" id="SSF53649">
    <property type="entry name" value="Alkaline phosphatase-like"/>
    <property type="match status" value="1"/>
</dbReference>
<dbReference type="AlphaFoldDB" id="A0A2N0U4V4"/>
<gene>
    <name evidence="10" type="ORF">APR41_01340</name>
</gene>
<dbReference type="InterPro" id="IPR001952">
    <property type="entry name" value="Alkaline_phosphatase"/>
</dbReference>
<keyword evidence="4" id="KW-0378">Hydrolase</keyword>
<dbReference type="Pfam" id="PF13653">
    <property type="entry name" value="GDPD_2"/>
    <property type="match status" value="1"/>
</dbReference>
<dbReference type="PROSITE" id="PS00123">
    <property type="entry name" value="ALKALINE_PHOSPHATASE"/>
    <property type="match status" value="1"/>
</dbReference>
<comment type="cofactor">
    <cofactor evidence="8">
        <name>Mg(2+)</name>
        <dbReference type="ChEBI" id="CHEBI:18420"/>
    </cofactor>
    <text evidence="8">Binds 1 Mg(2+) ion.</text>
</comment>
<dbReference type="GO" id="GO:0006629">
    <property type="term" value="P:lipid metabolic process"/>
    <property type="evidence" value="ECO:0007669"/>
    <property type="project" value="InterPro"/>
</dbReference>
<name>A0A2N0U4V4_9FLAO</name>
<dbReference type="SUPFAM" id="SSF51695">
    <property type="entry name" value="PLC-like phosphodiesterases"/>
    <property type="match status" value="1"/>
</dbReference>
<dbReference type="STRING" id="447422.SAMN05660903_00297"/>
<dbReference type="SMART" id="SM00098">
    <property type="entry name" value="alkPPc"/>
    <property type="match status" value="1"/>
</dbReference>
<dbReference type="PANTHER" id="PTHR11596">
    <property type="entry name" value="ALKALINE PHOSPHATASE"/>
    <property type="match status" value="1"/>
</dbReference>
<reference evidence="10 11" key="1">
    <citation type="submission" date="2015-10" db="EMBL/GenBank/DDBJ databases">
        <title>Draft genome sequence of Salegentibacter salinarum KCTC 12975.</title>
        <authorList>
            <person name="Lin W."/>
            <person name="Zheng Q."/>
        </authorList>
    </citation>
    <scope>NUCLEOTIDE SEQUENCE [LARGE SCALE GENOMIC DNA]</scope>
    <source>
        <strain evidence="10 11">KCTC 12975</strain>
    </source>
</reference>
<feature type="binding site" evidence="8">
    <location>
        <position position="519"/>
    </location>
    <ligand>
        <name>Zn(2+)</name>
        <dbReference type="ChEBI" id="CHEBI:29105"/>
        <label>2</label>
    </ligand>
</feature>
<comment type="similarity">
    <text evidence="1 9">Belongs to the alkaline phosphatase family.</text>
</comment>
<keyword evidence="11" id="KW-1185">Reference proteome</keyword>
<feature type="binding site" evidence="8">
    <location>
        <position position="471"/>
    </location>
    <ligand>
        <name>Mg(2+)</name>
        <dbReference type="ChEBI" id="CHEBI:18420"/>
    </ligand>
</feature>
<dbReference type="GO" id="GO:0004035">
    <property type="term" value="F:alkaline phosphatase activity"/>
    <property type="evidence" value="ECO:0007669"/>
    <property type="project" value="TreeGrafter"/>
</dbReference>
<dbReference type="InterPro" id="IPR017946">
    <property type="entry name" value="PLC-like_Pdiesterase_TIM-brl"/>
</dbReference>
<evidence type="ECO:0000256" key="2">
    <source>
        <dbReference type="ARBA" id="ARBA00022553"/>
    </source>
</evidence>
<dbReference type="EMBL" id="LKTS01000001">
    <property type="protein sequence ID" value="PKD21936.1"/>
    <property type="molecule type" value="Genomic_DNA"/>
</dbReference>
<sequence>MWASLFFYLCNFFLPVEAQESYQFHSHNDYKQEFPFWKAYTNKAASIEVDVFLKDNRLYVAHTEDEIQDENRLENLYLDPLKSLAKSTQLREIQLLIDIKTEAENTLTKLMEVLEGYPQLTQAKQLSIVISGNRPKVVNYSDYPDFVKFDHQDLNNLEQINLAKIALISTNFRTYSQWNGLGRLTAEDLEKVKNVIAKVKKVDKPFRFWGAPDTKTAWSRFAKMGVDLINTDNPAGASAYLQSLDKHTFRLKDAVPVYKPEFKIPTAARPENIILMIGDGNGLNQISSGMIANQGELTLTQLKDIGLVKTSSYDDLVTDSAAGGTAIATGNKTNNRAIGTGPMGESLKGLPEILAPRGFINGIITNDKITGATPSSFYAHVKERDNSAQILEDLKQSHINFFIANGKDTFNTVADVFNKKELSDFVAVKGRTAIFLSNDERLYKGNQFAFHVKKALQNLESQDKPYFLMIEGAKIDSNGHTNNFAGIVQEVIDFDLAVAEALKVADNNKKTLVVVTADHETSGLGIMQGDLETRKLEAGFLTNDHTATMVPIFSYGPKSGIFRGVYENTAIFSKILEALEIPE</sequence>
<dbReference type="PRINTS" id="PR00113">
    <property type="entry name" value="ALKPHPHTASE"/>
</dbReference>
<keyword evidence="3 8" id="KW-0479">Metal-binding</keyword>
<organism evidence="10 11">
    <name type="scientific">Salegentibacter salinarum</name>
    <dbReference type="NCBI Taxonomy" id="447422"/>
    <lineage>
        <taxon>Bacteria</taxon>
        <taxon>Pseudomonadati</taxon>
        <taxon>Bacteroidota</taxon>
        <taxon>Flavobacteriia</taxon>
        <taxon>Flavobacteriales</taxon>
        <taxon>Flavobacteriaceae</taxon>
        <taxon>Salegentibacter</taxon>
    </lineage>
</organism>